<dbReference type="EnsemblPlants" id="Kaladp0036s0025.1.v1.1">
    <property type="protein sequence ID" value="Kaladp0036s0025.1.v1.1"/>
    <property type="gene ID" value="Kaladp0036s0025.v1.1"/>
</dbReference>
<sequence>MLTCRMALPHAASLPWLLCSPAIECSAIRIATPFPSVAVPSKVGNRFPLTTNSGAHFRGGSGGSITRIQASKSAEKRGQGEEVLETDDDDEDEDLMDEEERIDWRNKIRQVMDMYPDVEHELSPAEKQERMRRLLADYPLVVDEEDPEWPEDADGRGFNLDQFFNKITIKNAKKDKDDEQDDDKDRDLVWQDDDYIRPIDDITSAEWEDAVLKDISPLVILVHNRYRRPKENEKARSELEKAVHVIWNCGLPSPRCVAVDAVVELDLVSALKVSIYPEIIFAKAGKVLYREKATREADELSKIMAFFYYRAAKPPCLNSLEIKEESLPLTH</sequence>
<proteinExistence type="predicted"/>
<organism evidence="3 4">
    <name type="scientific">Kalanchoe fedtschenkoi</name>
    <name type="common">Lavender scallops</name>
    <name type="synonym">South American air plant</name>
    <dbReference type="NCBI Taxonomy" id="63787"/>
    <lineage>
        <taxon>Eukaryota</taxon>
        <taxon>Viridiplantae</taxon>
        <taxon>Streptophyta</taxon>
        <taxon>Embryophyta</taxon>
        <taxon>Tracheophyta</taxon>
        <taxon>Spermatophyta</taxon>
        <taxon>Magnoliopsida</taxon>
        <taxon>eudicotyledons</taxon>
        <taxon>Gunneridae</taxon>
        <taxon>Pentapetalae</taxon>
        <taxon>Saxifragales</taxon>
        <taxon>Crassulaceae</taxon>
        <taxon>Kalanchoe</taxon>
    </lineage>
</organism>
<dbReference type="GO" id="GO:0009658">
    <property type="term" value="P:chloroplast organization"/>
    <property type="evidence" value="ECO:0007669"/>
    <property type="project" value="EnsemblPlants"/>
</dbReference>
<dbReference type="Gramene" id="Kaladp0036s0025.1.v1.1">
    <property type="protein sequence ID" value="Kaladp0036s0025.1.v1.1"/>
    <property type="gene ID" value="Kaladp0036s0025.v1.1"/>
</dbReference>
<feature type="chain" id="PRO_5029471047" evidence="2">
    <location>
        <begin position="28"/>
        <end position="331"/>
    </location>
</feature>
<dbReference type="AlphaFoldDB" id="A0A7N0ZTZ7"/>
<dbReference type="PANTHER" id="PTHR34669:SF1">
    <property type="entry name" value="THIOREDOXIN-LIKE FOLD DOMAIN-CONTAINING PROTEIN MRL7L, CHLOROPLASTIC"/>
    <property type="match status" value="1"/>
</dbReference>
<dbReference type="PANTHER" id="PTHR34669">
    <property type="entry name" value="THIOREDOXIN-LIKE FOLD DOMAIN-CONTAINING PROTEIN MRL7L, CHLOROPLASTIC"/>
    <property type="match status" value="1"/>
</dbReference>
<dbReference type="GO" id="GO:0009570">
    <property type="term" value="C:chloroplast stroma"/>
    <property type="evidence" value="ECO:0007669"/>
    <property type="project" value="EnsemblPlants"/>
</dbReference>
<feature type="signal peptide" evidence="2">
    <location>
        <begin position="1"/>
        <end position="27"/>
    </location>
</feature>
<evidence type="ECO:0000256" key="2">
    <source>
        <dbReference type="SAM" id="SignalP"/>
    </source>
</evidence>
<feature type="compositionally biased region" description="Acidic residues" evidence="1">
    <location>
        <begin position="82"/>
        <end position="96"/>
    </location>
</feature>
<keyword evidence="4" id="KW-1185">Reference proteome</keyword>
<evidence type="ECO:0000313" key="3">
    <source>
        <dbReference type="EnsemblPlants" id="Kaladp0036s0025.1.v1.1"/>
    </source>
</evidence>
<reference evidence="3" key="1">
    <citation type="submission" date="2021-01" db="UniProtKB">
        <authorList>
            <consortium name="EnsemblPlants"/>
        </authorList>
    </citation>
    <scope>IDENTIFICATION</scope>
</reference>
<protein>
    <submittedName>
        <fullName evidence="3">Uncharacterized protein</fullName>
    </submittedName>
</protein>
<evidence type="ECO:0000313" key="4">
    <source>
        <dbReference type="Proteomes" id="UP000594263"/>
    </source>
</evidence>
<name>A0A7N0ZTZ7_KALFE</name>
<accession>A0A7N0ZTZ7</accession>
<dbReference type="Proteomes" id="UP000594263">
    <property type="component" value="Unplaced"/>
</dbReference>
<dbReference type="OMA" id="IHIIWNC"/>
<dbReference type="InterPro" id="IPR044701">
    <property type="entry name" value="MRL7/MRL7L"/>
</dbReference>
<evidence type="ECO:0000256" key="1">
    <source>
        <dbReference type="SAM" id="MobiDB-lite"/>
    </source>
</evidence>
<keyword evidence="2" id="KW-0732">Signal</keyword>
<dbReference type="GO" id="GO:0006355">
    <property type="term" value="P:regulation of DNA-templated transcription"/>
    <property type="evidence" value="ECO:0007669"/>
    <property type="project" value="EnsemblPlants"/>
</dbReference>
<feature type="region of interest" description="Disordered" evidence="1">
    <location>
        <begin position="54"/>
        <end position="96"/>
    </location>
</feature>